<feature type="domain" description="N-acetyltransferase" evidence="1">
    <location>
        <begin position="9"/>
        <end position="157"/>
    </location>
</feature>
<dbReference type="Pfam" id="PF13302">
    <property type="entry name" value="Acetyltransf_3"/>
    <property type="match status" value="1"/>
</dbReference>
<dbReference type="OrthoDB" id="9132139at2"/>
<dbReference type="SUPFAM" id="SSF55729">
    <property type="entry name" value="Acyl-CoA N-acyltransferases (Nat)"/>
    <property type="match status" value="1"/>
</dbReference>
<dbReference type="PROSITE" id="PS51186">
    <property type="entry name" value="GNAT"/>
    <property type="match status" value="1"/>
</dbReference>
<evidence type="ECO:0000259" key="1">
    <source>
        <dbReference type="PROSITE" id="PS51186"/>
    </source>
</evidence>
<gene>
    <name evidence="2" type="ORF">FCK90_09660</name>
</gene>
<dbReference type="InterPro" id="IPR000182">
    <property type="entry name" value="GNAT_dom"/>
</dbReference>
<protein>
    <submittedName>
        <fullName evidence="2">GNAT family N-acetyltransferase</fullName>
    </submittedName>
</protein>
<name>A0A5J5KXB1_9MICC</name>
<proteinExistence type="predicted"/>
<comment type="caution">
    <text evidence="2">The sequence shown here is derived from an EMBL/GenBank/DDBJ whole genome shotgun (WGS) entry which is preliminary data.</text>
</comment>
<dbReference type="PANTHER" id="PTHR43792">
    <property type="entry name" value="GNAT FAMILY, PUTATIVE (AFU_ORTHOLOGUE AFUA_3G00765)-RELATED-RELATED"/>
    <property type="match status" value="1"/>
</dbReference>
<accession>A0A5J5KXB1</accession>
<dbReference type="RefSeq" id="WP_158034100.1">
    <property type="nucleotide sequence ID" value="NZ_ML708619.1"/>
</dbReference>
<dbReference type="CDD" id="cd04301">
    <property type="entry name" value="NAT_SF"/>
    <property type="match status" value="1"/>
</dbReference>
<dbReference type="InterPro" id="IPR016181">
    <property type="entry name" value="Acyl_CoA_acyltransferase"/>
</dbReference>
<dbReference type="PANTHER" id="PTHR43792:SF13">
    <property type="entry name" value="ACETYLTRANSFERASE"/>
    <property type="match status" value="1"/>
</dbReference>
<evidence type="ECO:0000313" key="2">
    <source>
        <dbReference type="EMBL" id="KAA9393920.1"/>
    </source>
</evidence>
<sequence length="157" mass="16993">MKDLVTERLILRPLTEVHARAIMRVGNRSPRYPSAADIEAAGDFLALCARTGNPYPFGSYEVRLRSTGEPIGYAGFNRPLDADGVSTVGYGLVETARGHGYATEAVKALLAMARSRGASQIRGSAHVDNVASQKVMLAAGMGFLDSDDHERFYAMTW</sequence>
<dbReference type="AlphaFoldDB" id="A0A5J5KXB1"/>
<reference evidence="2 3" key="1">
    <citation type="submission" date="2019-05" db="EMBL/GenBank/DDBJ databases">
        <title>Kocuria coralli sp. nov., a novel actinobacterium isolated from coral reef seawater.</title>
        <authorList>
            <person name="Li J."/>
        </authorList>
    </citation>
    <scope>NUCLEOTIDE SEQUENCE [LARGE SCALE GENOMIC DNA]</scope>
    <source>
        <strain evidence="2 3">SCSIO 13007</strain>
    </source>
</reference>
<keyword evidence="3" id="KW-1185">Reference proteome</keyword>
<keyword evidence="2" id="KW-0808">Transferase</keyword>
<dbReference type="EMBL" id="SZWF01000013">
    <property type="protein sequence ID" value="KAA9393920.1"/>
    <property type="molecule type" value="Genomic_DNA"/>
</dbReference>
<dbReference type="GO" id="GO:0016747">
    <property type="term" value="F:acyltransferase activity, transferring groups other than amino-acyl groups"/>
    <property type="evidence" value="ECO:0007669"/>
    <property type="project" value="InterPro"/>
</dbReference>
<dbReference type="Proteomes" id="UP000325957">
    <property type="component" value="Unassembled WGS sequence"/>
</dbReference>
<evidence type="ECO:0000313" key="3">
    <source>
        <dbReference type="Proteomes" id="UP000325957"/>
    </source>
</evidence>
<dbReference type="InterPro" id="IPR051531">
    <property type="entry name" value="N-acetyltransferase"/>
</dbReference>
<dbReference type="Gene3D" id="3.40.630.30">
    <property type="match status" value="1"/>
</dbReference>
<organism evidence="2 3">
    <name type="scientific">Kocuria coralli</name>
    <dbReference type="NCBI Taxonomy" id="1461025"/>
    <lineage>
        <taxon>Bacteria</taxon>
        <taxon>Bacillati</taxon>
        <taxon>Actinomycetota</taxon>
        <taxon>Actinomycetes</taxon>
        <taxon>Micrococcales</taxon>
        <taxon>Micrococcaceae</taxon>
        <taxon>Kocuria</taxon>
    </lineage>
</organism>